<evidence type="ECO:0000313" key="6">
    <source>
        <dbReference type="Proteomes" id="UP000628442"/>
    </source>
</evidence>
<feature type="signal peptide" evidence="1">
    <location>
        <begin position="1"/>
        <end position="35"/>
    </location>
</feature>
<name>A0A411WVW9_9BURK</name>
<dbReference type="EMBL" id="BMWV01000014">
    <property type="protein sequence ID" value="GGY60462.1"/>
    <property type="molecule type" value="Genomic_DNA"/>
</dbReference>
<reference evidence="3" key="3">
    <citation type="submission" date="2022-12" db="EMBL/GenBank/DDBJ databases">
        <authorList>
            <person name="Sun Q."/>
            <person name="Kim S."/>
        </authorList>
    </citation>
    <scope>NUCLEOTIDE SEQUENCE</scope>
    <source>
        <strain evidence="3">KCTC 12343</strain>
    </source>
</reference>
<evidence type="ECO:0000259" key="2">
    <source>
        <dbReference type="Pfam" id="PF07589"/>
    </source>
</evidence>
<dbReference type="Proteomes" id="UP000628442">
    <property type="component" value="Unassembled WGS sequence"/>
</dbReference>
<evidence type="ECO:0000313" key="4">
    <source>
        <dbReference type="EMBL" id="QBI00894.1"/>
    </source>
</evidence>
<sequence length="196" mass="21670">MAVKNKLLLAQTGPKMKKVILAGILGALVSASASADTLYFAYKGFYDAYHGVLKPNESLTGHFVANDLNNDGAYSKNELVSLKIGRLNLENVCESYSDGYFISYCVKAFSYSASEGLTIDAYRNVSVEYNAHYNSVKTGEFYKYTWHGYDSGHITSWTWTPETKFVTSTSPVPEPASIAMLGLGLGTLMLARRRRR</sequence>
<keyword evidence="1" id="KW-0732">Signal</keyword>
<evidence type="ECO:0000313" key="3">
    <source>
        <dbReference type="EMBL" id="GGY60462.1"/>
    </source>
</evidence>
<dbReference type="InterPro" id="IPR013424">
    <property type="entry name" value="Ice-binding_C"/>
</dbReference>
<protein>
    <submittedName>
        <fullName evidence="4">PEP-CTERM sorting domain-containing protein</fullName>
    </submittedName>
</protein>
<dbReference type="NCBIfam" id="TIGR02595">
    <property type="entry name" value="PEP_CTERM"/>
    <property type="match status" value="1"/>
</dbReference>
<evidence type="ECO:0000313" key="5">
    <source>
        <dbReference type="Proteomes" id="UP000292307"/>
    </source>
</evidence>
<gene>
    <name evidence="4" type="ORF">EYF70_08565</name>
    <name evidence="3" type="ORF">GCM10007387_48760</name>
</gene>
<reference evidence="4 5" key="2">
    <citation type="submission" date="2019-02" db="EMBL/GenBank/DDBJ databases">
        <title>Draft Genome Sequences of Six Type Strains of the Genus Massilia.</title>
        <authorList>
            <person name="Miess H."/>
            <person name="Frediansyhah A."/>
            <person name="Gross H."/>
        </authorList>
    </citation>
    <scope>NUCLEOTIDE SEQUENCE [LARGE SCALE GENOMIC DNA]</scope>
    <source>
        <strain evidence="4 5">DSM 17472</strain>
    </source>
</reference>
<dbReference type="RefSeq" id="WP_131145022.1">
    <property type="nucleotide sequence ID" value="NZ_BMWV01000014.1"/>
</dbReference>
<dbReference type="OrthoDB" id="8708394at2"/>
<feature type="chain" id="PRO_5044601622" evidence="1">
    <location>
        <begin position="36"/>
        <end position="196"/>
    </location>
</feature>
<keyword evidence="5" id="KW-1185">Reference proteome</keyword>
<dbReference type="Pfam" id="PF07589">
    <property type="entry name" value="PEP-CTERM"/>
    <property type="match status" value="1"/>
</dbReference>
<dbReference type="EMBL" id="CP036401">
    <property type="protein sequence ID" value="QBI00894.1"/>
    <property type="molecule type" value="Genomic_DNA"/>
</dbReference>
<reference evidence="3" key="1">
    <citation type="journal article" date="2014" name="Int. J. Syst. Evol. Microbiol.">
        <title>Complete genome sequence of Corynebacterium casei LMG S-19264T (=DSM 44701T), isolated from a smear-ripened cheese.</title>
        <authorList>
            <consortium name="US DOE Joint Genome Institute (JGI-PGF)"/>
            <person name="Walter F."/>
            <person name="Albersmeier A."/>
            <person name="Kalinowski J."/>
            <person name="Ruckert C."/>
        </authorList>
    </citation>
    <scope>NUCLEOTIDE SEQUENCE</scope>
    <source>
        <strain evidence="3">KCTC 12343</strain>
    </source>
</reference>
<accession>A0A411WVW9</accession>
<evidence type="ECO:0000256" key="1">
    <source>
        <dbReference type="SAM" id="SignalP"/>
    </source>
</evidence>
<proteinExistence type="predicted"/>
<dbReference type="Proteomes" id="UP000292307">
    <property type="component" value="Chromosome"/>
</dbReference>
<feature type="domain" description="Ice-binding protein C-terminal" evidence="2">
    <location>
        <begin position="171"/>
        <end position="195"/>
    </location>
</feature>
<dbReference type="AlphaFoldDB" id="A0A411WVW9"/>
<organism evidence="3 6">
    <name type="scientific">Pseudoduganella albidiflava</name>
    <dbReference type="NCBI Taxonomy" id="321983"/>
    <lineage>
        <taxon>Bacteria</taxon>
        <taxon>Pseudomonadati</taxon>
        <taxon>Pseudomonadota</taxon>
        <taxon>Betaproteobacteria</taxon>
        <taxon>Burkholderiales</taxon>
        <taxon>Oxalobacteraceae</taxon>
        <taxon>Telluria group</taxon>
        <taxon>Pseudoduganella</taxon>
    </lineage>
</organism>